<comment type="caution">
    <text evidence="2">The sequence shown here is derived from an EMBL/GenBank/DDBJ whole genome shotgun (WGS) entry which is preliminary data.</text>
</comment>
<feature type="compositionally biased region" description="Low complexity" evidence="1">
    <location>
        <begin position="48"/>
        <end position="78"/>
    </location>
</feature>
<feature type="region of interest" description="Disordered" evidence="1">
    <location>
        <begin position="31"/>
        <end position="102"/>
    </location>
</feature>
<gene>
    <name evidence="2" type="ORF">HYH03_003759</name>
</gene>
<organism evidence="2 3">
    <name type="scientific">Edaphochlamys debaryana</name>
    <dbReference type="NCBI Taxonomy" id="47281"/>
    <lineage>
        <taxon>Eukaryota</taxon>
        <taxon>Viridiplantae</taxon>
        <taxon>Chlorophyta</taxon>
        <taxon>core chlorophytes</taxon>
        <taxon>Chlorophyceae</taxon>
        <taxon>CS clade</taxon>
        <taxon>Chlamydomonadales</taxon>
        <taxon>Chlamydomonadales incertae sedis</taxon>
        <taxon>Edaphochlamys</taxon>
    </lineage>
</organism>
<dbReference type="EMBL" id="JAEHOE010000010">
    <property type="protein sequence ID" value="KAG2498508.1"/>
    <property type="molecule type" value="Genomic_DNA"/>
</dbReference>
<keyword evidence="3" id="KW-1185">Reference proteome</keyword>
<protein>
    <submittedName>
        <fullName evidence="2">Uncharacterized protein</fullName>
    </submittedName>
</protein>
<reference evidence="2" key="1">
    <citation type="journal article" date="2020" name="bioRxiv">
        <title>Comparative genomics of Chlamydomonas.</title>
        <authorList>
            <person name="Craig R.J."/>
            <person name="Hasan A.R."/>
            <person name="Ness R.W."/>
            <person name="Keightley P.D."/>
        </authorList>
    </citation>
    <scope>NUCLEOTIDE SEQUENCE</scope>
    <source>
        <strain evidence="2">CCAP 11/70</strain>
    </source>
</reference>
<dbReference type="Proteomes" id="UP000612055">
    <property type="component" value="Unassembled WGS sequence"/>
</dbReference>
<dbReference type="AlphaFoldDB" id="A0A836C444"/>
<evidence type="ECO:0000256" key="1">
    <source>
        <dbReference type="SAM" id="MobiDB-lite"/>
    </source>
</evidence>
<sequence>MLSTSSAAFGGSLEPFGGWAFTDWPTMSHDSALLSASPASSSGGGSAPGTTGNATTSCGPRSSASASGASEAISAPISFALGTGSQGPQGPRRRGRKPGPKLPDLEARLAALKAEHSRLSADNTFMSSRVKVLEVVVPQRADAAAALAPLLSRISSPTLPSTEPSVLLASFCSGASSSSESTSRHTDAKVVDQASADAAVASALCPGPDGEAPPLTADSLQRLRQTTPSGVQALWRQVCMQLGVMSASAQAHGPGSPAAARLARYLAAALSASERLALLAPAAWLGAMYTDCETGCRQYPGESFWATCVRSAALTPAQIAEAAELAAAAQRSAAEASRRRQPLAAALAAASAPASASAPAGCSGRGAAEAQALASSLASALVADQRYAADAWSALCSSVLSPLQVARVLSAAYPFLPDPAALLSACQSLHATGASANSSAPSPAAAASSSGNTAANLAAAAAAAAAAAVSSAPSAAAMARPSPLAAMGIDMAALQPLLAAALQAGHWMAAAQAAAAAQAGTAGGGAPALSMVPGIPPQFALPMQLGPVPQSIAAVGTA</sequence>
<name>A0A836C444_9CHLO</name>
<accession>A0A836C444</accession>
<evidence type="ECO:0000313" key="2">
    <source>
        <dbReference type="EMBL" id="KAG2498508.1"/>
    </source>
</evidence>
<proteinExistence type="predicted"/>
<evidence type="ECO:0000313" key="3">
    <source>
        <dbReference type="Proteomes" id="UP000612055"/>
    </source>
</evidence>
<feature type="compositionally biased region" description="Low complexity" evidence="1">
    <location>
        <begin position="31"/>
        <end position="41"/>
    </location>
</feature>